<feature type="transmembrane region" description="Helical" evidence="8">
    <location>
        <begin position="322"/>
        <end position="343"/>
    </location>
</feature>
<gene>
    <name evidence="10" type="primary">citA</name>
    <name evidence="10" type="ORF">SNAT2548_LOCUS4422</name>
</gene>
<feature type="transmembrane region" description="Helical" evidence="8">
    <location>
        <begin position="150"/>
        <end position="171"/>
    </location>
</feature>
<feature type="transmembrane region" description="Helical" evidence="8">
    <location>
        <begin position="389"/>
        <end position="410"/>
    </location>
</feature>
<keyword evidence="7 8" id="KW-0472">Membrane</keyword>
<dbReference type="InterPro" id="IPR020846">
    <property type="entry name" value="MFS_dom"/>
</dbReference>
<dbReference type="PROSITE" id="PS50850">
    <property type="entry name" value="MFS"/>
    <property type="match status" value="1"/>
</dbReference>
<dbReference type="Pfam" id="PF00083">
    <property type="entry name" value="Sugar_tr"/>
    <property type="match status" value="1"/>
</dbReference>
<dbReference type="OrthoDB" id="5296287at2759"/>
<evidence type="ECO:0000259" key="9">
    <source>
        <dbReference type="PROSITE" id="PS50850"/>
    </source>
</evidence>
<dbReference type="PANTHER" id="PTHR43528">
    <property type="entry name" value="ALPHA-KETOGLUTARATE PERMEASE"/>
    <property type="match status" value="1"/>
</dbReference>
<evidence type="ECO:0000256" key="8">
    <source>
        <dbReference type="SAM" id="Phobius"/>
    </source>
</evidence>
<name>A0A812ILG5_9DINO</name>
<dbReference type="AlphaFoldDB" id="A0A812ILG5"/>
<dbReference type="EMBL" id="CAJNDS010000270">
    <property type="protein sequence ID" value="CAE7036690.1"/>
    <property type="molecule type" value="Genomic_DNA"/>
</dbReference>
<dbReference type="InterPro" id="IPR036259">
    <property type="entry name" value="MFS_trans_sf"/>
</dbReference>
<keyword evidence="3" id="KW-1003">Cell membrane</keyword>
<evidence type="ECO:0000256" key="1">
    <source>
        <dbReference type="ARBA" id="ARBA00004651"/>
    </source>
</evidence>
<feature type="transmembrane region" description="Helical" evidence="8">
    <location>
        <begin position="222"/>
        <end position="246"/>
    </location>
</feature>
<evidence type="ECO:0000256" key="5">
    <source>
        <dbReference type="ARBA" id="ARBA00022847"/>
    </source>
</evidence>
<dbReference type="GO" id="GO:0005886">
    <property type="term" value="C:plasma membrane"/>
    <property type="evidence" value="ECO:0007669"/>
    <property type="project" value="UniProtKB-SubCell"/>
</dbReference>
<sequence length="470" mass="49828">MAAAAEVFEVVRIYWPLLLGNVLEWYEFAIFSFLEPYFQINFFNDSAISTWLGFACTFLARPFGGFFIGVLGDVFGRKFSAFVSIFGMLIGTVGQGMVPSYRHGDFAGRVGLALLVALRILQGIATGGEIAAVSTYITEVGSHRVLARSMALLGVTCSVGVFLAQLAGYLIVVLFGEEAATNWAWRLPFLISIIPGLISARGSGRSLADASSLRAVVAKLQALLASNPASLAVGTLSVAGSAMLSYGGYAWGCIYLQKNGASPTSLILAGAVGRSTAILLAPLVGWLADTRGIAWSQFLGSCMLALAGVPFFFAVIRSPDVFEVVVLAFGLGYGILLAFNAMVQPLYIVELFPASVRNVGVGMSYNMGMCLFGGFAPALFELSLEVSPVFPGVLLSLAGCIPALVVLVSLRLQAWEVLCLAHIRPVPYFGRKPCKKSQSDDSRNVDANATVCKPCKMQDTEPGTISGVVG</sequence>
<evidence type="ECO:0000256" key="6">
    <source>
        <dbReference type="ARBA" id="ARBA00022989"/>
    </source>
</evidence>
<feature type="transmembrane region" description="Helical" evidence="8">
    <location>
        <begin position="266"/>
        <end position="286"/>
    </location>
</feature>
<keyword evidence="4 8" id="KW-0812">Transmembrane</keyword>
<keyword evidence="2" id="KW-0813">Transport</keyword>
<evidence type="ECO:0000313" key="11">
    <source>
        <dbReference type="Proteomes" id="UP000604046"/>
    </source>
</evidence>
<keyword evidence="5" id="KW-0769">Symport</keyword>
<comment type="subcellular location">
    <subcellularLocation>
        <location evidence="1">Cell membrane</location>
        <topology evidence="1">Multi-pass membrane protein</topology>
    </subcellularLocation>
</comment>
<feature type="transmembrane region" description="Helical" evidence="8">
    <location>
        <begin position="110"/>
        <end position="138"/>
    </location>
</feature>
<feature type="transmembrane region" description="Helical" evidence="8">
    <location>
        <begin position="364"/>
        <end position="383"/>
    </location>
</feature>
<dbReference type="GO" id="GO:0015293">
    <property type="term" value="F:symporter activity"/>
    <property type="evidence" value="ECO:0007669"/>
    <property type="project" value="UniProtKB-KW"/>
</dbReference>
<evidence type="ECO:0000256" key="4">
    <source>
        <dbReference type="ARBA" id="ARBA00022692"/>
    </source>
</evidence>
<reference evidence="10" key="1">
    <citation type="submission" date="2021-02" db="EMBL/GenBank/DDBJ databases">
        <authorList>
            <person name="Dougan E. K."/>
            <person name="Rhodes N."/>
            <person name="Thang M."/>
            <person name="Chan C."/>
        </authorList>
    </citation>
    <scope>NUCLEOTIDE SEQUENCE</scope>
</reference>
<comment type="caution">
    <text evidence="10">The sequence shown here is derived from an EMBL/GenBank/DDBJ whole genome shotgun (WGS) entry which is preliminary data.</text>
</comment>
<dbReference type="InterPro" id="IPR005828">
    <property type="entry name" value="MFS_sugar_transport-like"/>
</dbReference>
<keyword evidence="6 8" id="KW-1133">Transmembrane helix</keyword>
<protein>
    <submittedName>
        <fullName evidence="10">CitA protein</fullName>
    </submittedName>
</protein>
<organism evidence="10 11">
    <name type="scientific">Symbiodinium natans</name>
    <dbReference type="NCBI Taxonomy" id="878477"/>
    <lineage>
        <taxon>Eukaryota</taxon>
        <taxon>Sar</taxon>
        <taxon>Alveolata</taxon>
        <taxon>Dinophyceae</taxon>
        <taxon>Suessiales</taxon>
        <taxon>Symbiodiniaceae</taxon>
        <taxon>Symbiodinium</taxon>
    </lineage>
</organism>
<feature type="transmembrane region" description="Helical" evidence="8">
    <location>
        <begin position="79"/>
        <end position="98"/>
    </location>
</feature>
<evidence type="ECO:0000313" key="10">
    <source>
        <dbReference type="EMBL" id="CAE7036690.1"/>
    </source>
</evidence>
<evidence type="ECO:0000256" key="2">
    <source>
        <dbReference type="ARBA" id="ARBA00022448"/>
    </source>
</evidence>
<dbReference type="PANTHER" id="PTHR43528:SF1">
    <property type="entry name" value="ALPHA-KETOGLUTARATE PERMEASE"/>
    <property type="match status" value="1"/>
</dbReference>
<dbReference type="SUPFAM" id="SSF103473">
    <property type="entry name" value="MFS general substrate transporter"/>
    <property type="match status" value="1"/>
</dbReference>
<proteinExistence type="predicted"/>
<evidence type="ECO:0000256" key="3">
    <source>
        <dbReference type="ARBA" id="ARBA00022475"/>
    </source>
</evidence>
<dbReference type="Proteomes" id="UP000604046">
    <property type="component" value="Unassembled WGS sequence"/>
</dbReference>
<accession>A0A812ILG5</accession>
<keyword evidence="11" id="KW-1185">Reference proteome</keyword>
<feature type="transmembrane region" description="Helical" evidence="8">
    <location>
        <begin position="51"/>
        <end position="72"/>
    </location>
</feature>
<feature type="transmembrane region" description="Helical" evidence="8">
    <location>
        <begin position="183"/>
        <end position="201"/>
    </location>
</feature>
<dbReference type="Gene3D" id="1.20.1250.20">
    <property type="entry name" value="MFS general substrate transporter like domains"/>
    <property type="match status" value="2"/>
</dbReference>
<evidence type="ECO:0000256" key="7">
    <source>
        <dbReference type="ARBA" id="ARBA00023136"/>
    </source>
</evidence>
<feature type="domain" description="Major facilitator superfamily (MFS) profile" evidence="9">
    <location>
        <begin position="13"/>
        <end position="416"/>
    </location>
</feature>
<dbReference type="InterPro" id="IPR051084">
    <property type="entry name" value="H+-coupled_symporters"/>
</dbReference>
<feature type="transmembrane region" description="Helical" evidence="8">
    <location>
        <begin position="298"/>
        <end position="316"/>
    </location>
</feature>